<evidence type="ECO:0000313" key="2">
    <source>
        <dbReference type="Proteomes" id="UP000316621"/>
    </source>
</evidence>
<accession>A0A4Y7L124</accession>
<dbReference type="EMBL" id="CM010723">
    <property type="protein sequence ID" value="RZC78051.1"/>
    <property type="molecule type" value="Genomic_DNA"/>
</dbReference>
<gene>
    <name evidence="1" type="ORF">C5167_002244</name>
</gene>
<dbReference type="Gramene" id="RZC78051">
    <property type="protein sequence ID" value="RZC78051"/>
    <property type="gene ID" value="C5167_002244"/>
</dbReference>
<sequence length="69" mass="7925">MAGGGGGFMHRVLTYLINELVVNSLANSRGFQRWAVRTNKRIEDAALFAARRKQNFKNFKEFFQSSKDQ</sequence>
<dbReference type="AlphaFoldDB" id="A0A4Y7L124"/>
<organism evidence="1 2">
    <name type="scientific">Papaver somniferum</name>
    <name type="common">Opium poppy</name>
    <dbReference type="NCBI Taxonomy" id="3469"/>
    <lineage>
        <taxon>Eukaryota</taxon>
        <taxon>Viridiplantae</taxon>
        <taxon>Streptophyta</taxon>
        <taxon>Embryophyta</taxon>
        <taxon>Tracheophyta</taxon>
        <taxon>Spermatophyta</taxon>
        <taxon>Magnoliopsida</taxon>
        <taxon>Ranunculales</taxon>
        <taxon>Papaveraceae</taxon>
        <taxon>Papaveroideae</taxon>
        <taxon>Papaver</taxon>
    </lineage>
</organism>
<proteinExistence type="predicted"/>
<dbReference type="PANTHER" id="PTHR34966">
    <property type="entry name" value="OSJNBA0043L24.15 PROTEIN"/>
    <property type="match status" value="1"/>
</dbReference>
<protein>
    <submittedName>
        <fullName evidence="1">Uncharacterized protein</fullName>
    </submittedName>
</protein>
<reference evidence="1 2" key="1">
    <citation type="journal article" date="2018" name="Science">
        <title>The opium poppy genome and morphinan production.</title>
        <authorList>
            <person name="Guo L."/>
            <person name="Winzer T."/>
            <person name="Yang X."/>
            <person name="Li Y."/>
            <person name="Ning Z."/>
            <person name="He Z."/>
            <person name="Teodor R."/>
            <person name="Lu Y."/>
            <person name="Bowser T.A."/>
            <person name="Graham I.A."/>
            <person name="Ye K."/>
        </authorList>
    </citation>
    <scope>NUCLEOTIDE SEQUENCE [LARGE SCALE GENOMIC DNA]</scope>
    <source>
        <strain evidence="2">cv. HN1</strain>
        <tissue evidence="1">Leaves</tissue>
    </source>
</reference>
<keyword evidence="2" id="KW-1185">Reference proteome</keyword>
<name>A0A4Y7L124_PAPSO</name>
<evidence type="ECO:0000313" key="1">
    <source>
        <dbReference type="EMBL" id="RZC78051.1"/>
    </source>
</evidence>
<dbReference type="Proteomes" id="UP000316621">
    <property type="component" value="Chromosome 9"/>
</dbReference>
<dbReference type="PANTHER" id="PTHR34966:SF1">
    <property type="entry name" value="OS04G0508100 PROTEIN"/>
    <property type="match status" value="1"/>
</dbReference>